<evidence type="ECO:0000259" key="4">
    <source>
        <dbReference type="Pfam" id="PF00501"/>
    </source>
</evidence>
<evidence type="ECO:0000259" key="5">
    <source>
        <dbReference type="Pfam" id="PF13193"/>
    </source>
</evidence>
<dbReference type="OrthoDB" id="9803968at2"/>
<evidence type="ECO:0000256" key="1">
    <source>
        <dbReference type="ARBA" id="ARBA00006432"/>
    </source>
</evidence>
<dbReference type="Gene3D" id="3.40.50.12780">
    <property type="entry name" value="N-terminal domain of ligase-like"/>
    <property type="match status" value="1"/>
</dbReference>
<dbReference type="Pfam" id="PF00501">
    <property type="entry name" value="AMP-binding"/>
    <property type="match status" value="1"/>
</dbReference>
<dbReference type="Gene3D" id="3.30.300.30">
    <property type="match status" value="1"/>
</dbReference>
<dbReference type="InterPro" id="IPR000873">
    <property type="entry name" value="AMP-dep_synth/lig_dom"/>
</dbReference>
<dbReference type="GO" id="GO:0031956">
    <property type="term" value="F:medium-chain fatty acid-CoA ligase activity"/>
    <property type="evidence" value="ECO:0007669"/>
    <property type="project" value="TreeGrafter"/>
</dbReference>
<evidence type="ECO:0000256" key="3">
    <source>
        <dbReference type="SAM" id="MobiDB-lite"/>
    </source>
</evidence>
<comment type="caution">
    <text evidence="6">The sequence shown here is derived from an EMBL/GenBank/DDBJ whole genome shotgun (WGS) entry which is preliminary data.</text>
</comment>
<name>A0A6P2BZZ1_9ACTN</name>
<dbReference type="AlphaFoldDB" id="A0A6P2BZZ1"/>
<dbReference type="PANTHER" id="PTHR43201:SF32">
    <property type="entry name" value="2-SUCCINYLBENZOATE--COA LIGASE, CHLOROPLASTIC_PEROXISOMAL"/>
    <property type="match status" value="1"/>
</dbReference>
<protein>
    <recommendedName>
        <fullName evidence="8">Cyclohexanecarboxylate-CoA ligase</fullName>
    </recommendedName>
</protein>
<dbReference type="InterPro" id="IPR025110">
    <property type="entry name" value="AMP-bd_C"/>
</dbReference>
<evidence type="ECO:0000313" key="7">
    <source>
        <dbReference type="Proteomes" id="UP000460272"/>
    </source>
</evidence>
<comment type="similarity">
    <text evidence="1">Belongs to the ATP-dependent AMP-binding enzyme family.</text>
</comment>
<dbReference type="InterPro" id="IPR042099">
    <property type="entry name" value="ANL_N_sf"/>
</dbReference>
<dbReference type="EMBL" id="RPFW01000005">
    <property type="protein sequence ID" value="TVZ02743.1"/>
    <property type="molecule type" value="Genomic_DNA"/>
</dbReference>
<dbReference type="Pfam" id="PF13193">
    <property type="entry name" value="AMP-binding_C"/>
    <property type="match status" value="1"/>
</dbReference>
<dbReference type="PANTHER" id="PTHR43201">
    <property type="entry name" value="ACYL-COA SYNTHETASE"/>
    <property type="match status" value="1"/>
</dbReference>
<keyword evidence="7" id="KW-1185">Reference proteome</keyword>
<organism evidence="6 7">
    <name type="scientific">Trebonia kvetii</name>
    <dbReference type="NCBI Taxonomy" id="2480626"/>
    <lineage>
        <taxon>Bacteria</taxon>
        <taxon>Bacillati</taxon>
        <taxon>Actinomycetota</taxon>
        <taxon>Actinomycetes</taxon>
        <taxon>Streptosporangiales</taxon>
        <taxon>Treboniaceae</taxon>
        <taxon>Trebonia</taxon>
    </lineage>
</organism>
<keyword evidence="2" id="KW-0436">Ligase</keyword>
<proteinExistence type="inferred from homology"/>
<sequence>MVFAGADGERATTLGALVSDAERAAAALQARGIGHGDVVAVQLPGSYEGAVIQAAVGLCGAVLLPVVMIYGHREMDVLLRRSGAAAVILPREHRGRPHADVVLGGLSRLPALKFAVVTGDDGPGHGAIGYAGLLAEPGGTYRQPHPGPDDRAVLMYTSGTTAEPKGVQHSHRTLLAEATSRVYTLNGPGARHLGLFPPGHMAGLLSLLRILLLGTPTVIMQAWEAALAAELIDRHAVTSCGGAPVQLSGLLDRQASGAVSLGTLREFLTGAAPVPPSLVRRADAAGITAFRSYGSSEHPTVTAGTIDDPLGVRAETDGRLLPGNQVRLVGADGRDVPDGHEGEIVTRGPELFTGYTDQALNAAAFLPGGWFRTGDLGRIDEAGHLTVTDRLKDIIIRGGENISSKEVEDLLITHPAVADVAVIPVPDPALGERVCAVVVARPGFTFDIEQARAHVAAAGAARQKTPEVIVLADELPRTPSGKVRKDVLRAGHVPLSGRQMGREALREVHMKCAATGSVRWPPARTGPHRRSPAQGKVE</sequence>
<evidence type="ECO:0000256" key="2">
    <source>
        <dbReference type="ARBA" id="ARBA00022598"/>
    </source>
</evidence>
<dbReference type="FunFam" id="3.30.300.30:FF:000008">
    <property type="entry name" value="2,3-dihydroxybenzoate-AMP ligase"/>
    <property type="match status" value="1"/>
</dbReference>
<gene>
    <name evidence="6" type="ORF">EAS64_26985</name>
</gene>
<reference evidence="6 7" key="1">
    <citation type="submission" date="2018-11" db="EMBL/GenBank/DDBJ databases">
        <title>Trebonia kvetii gen.nov., sp.nov., a novel acidophilic actinobacterium, and proposal of the new actinobacterial family Treboniaceae fam. nov.</title>
        <authorList>
            <person name="Rapoport D."/>
            <person name="Sagova-Mareckova M."/>
            <person name="Sedlacek I."/>
            <person name="Provaznik J."/>
            <person name="Kralova S."/>
            <person name="Pavlinic D."/>
            <person name="Benes V."/>
            <person name="Kopecky J."/>
        </authorList>
    </citation>
    <scope>NUCLEOTIDE SEQUENCE [LARGE SCALE GENOMIC DNA]</scope>
    <source>
        <strain evidence="6 7">15Tr583</strain>
    </source>
</reference>
<accession>A0A6P2BZZ1</accession>
<dbReference type="Proteomes" id="UP000460272">
    <property type="component" value="Unassembled WGS sequence"/>
</dbReference>
<evidence type="ECO:0000313" key="6">
    <source>
        <dbReference type="EMBL" id="TVZ02743.1"/>
    </source>
</evidence>
<dbReference type="GO" id="GO:0006631">
    <property type="term" value="P:fatty acid metabolic process"/>
    <property type="evidence" value="ECO:0007669"/>
    <property type="project" value="TreeGrafter"/>
</dbReference>
<dbReference type="SUPFAM" id="SSF56801">
    <property type="entry name" value="Acetyl-CoA synthetase-like"/>
    <property type="match status" value="1"/>
</dbReference>
<feature type="region of interest" description="Disordered" evidence="3">
    <location>
        <begin position="517"/>
        <end position="538"/>
    </location>
</feature>
<feature type="domain" description="AMP-binding enzyme C-terminal" evidence="5">
    <location>
        <begin position="406"/>
        <end position="482"/>
    </location>
</feature>
<dbReference type="InterPro" id="IPR045851">
    <property type="entry name" value="AMP-bd_C_sf"/>
</dbReference>
<feature type="domain" description="AMP-dependent synthetase/ligase" evidence="4">
    <location>
        <begin position="8"/>
        <end position="355"/>
    </location>
</feature>
<evidence type="ECO:0008006" key="8">
    <source>
        <dbReference type="Google" id="ProtNLM"/>
    </source>
</evidence>